<evidence type="ECO:0000256" key="6">
    <source>
        <dbReference type="ARBA" id="ARBA00035163"/>
    </source>
</evidence>
<dbReference type="HAMAP" id="MF_00531">
    <property type="entry name" value="Ribosomal_uS19"/>
    <property type="match status" value="1"/>
</dbReference>
<comment type="function">
    <text evidence="7">Protein S19 forms a complex with S13 that binds strongly to the 16S ribosomal RNA.</text>
</comment>
<dbReference type="RefSeq" id="WP_258569595.1">
    <property type="nucleotide sequence ID" value="NZ_JAKUDN010000002.1"/>
</dbReference>
<accession>A0ABT1L5M8</accession>
<name>A0ABT1L5M8_9GAMM</name>
<dbReference type="Pfam" id="PF00203">
    <property type="entry name" value="Ribosomal_S19"/>
    <property type="match status" value="1"/>
</dbReference>
<protein>
    <recommendedName>
        <fullName evidence="6 7">Small ribosomal subunit protein uS19</fullName>
    </recommendedName>
</protein>
<comment type="similarity">
    <text evidence="1 7 8">Belongs to the universal ribosomal protein uS19 family.</text>
</comment>
<dbReference type="Proteomes" id="UP001320768">
    <property type="component" value="Unassembled WGS sequence"/>
</dbReference>
<proteinExistence type="inferred from homology"/>
<evidence type="ECO:0000256" key="7">
    <source>
        <dbReference type="HAMAP-Rule" id="MF_00531"/>
    </source>
</evidence>
<evidence type="ECO:0000256" key="3">
    <source>
        <dbReference type="ARBA" id="ARBA00022884"/>
    </source>
</evidence>
<dbReference type="Gene3D" id="3.30.860.10">
    <property type="entry name" value="30s Ribosomal Protein S19, Chain A"/>
    <property type="match status" value="1"/>
</dbReference>
<keyword evidence="3 7" id="KW-0694">RNA-binding</keyword>
<evidence type="ECO:0000256" key="5">
    <source>
        <dbReference type="ARBA" id="ARBA00023274"/>
    </source>
</evidence>
<dbReference type="GO" id="GO:0005840">
    <property type="term" value="C:ribosome"/>
    <property type="evidence" value="ECO:0007669"/>
    <property type="project" value="UniProtKB-KW"/>
</dbReference>
<dbReference type="InterPro" id="IPR002222">
    <property type="entry name" value="Ribosomal_uS19"/>
</dbReference>
<organism evidence="9 10">
    <name type="scientific">Candidatus Synchoanobacter obligatus</name>
    <dbReference type="NCBI Taxonomy" id="2919597"/>
    <lineage>
        <taxon>Bacteria</taxon>
        <taxon>Pseudomonadati</taxon>
        <taxon>Pseudomonadota</taxon>
        <taxon>Gammaproteobacteria</taxon>
        <taxon>Candidatus Comchoanobacterales</taxon>
        <taxon>Candidatus Comchoanobacteraceae</taxon>
        <taxon>Candidatus Synchoanobacter</taxon>
    </lineage>
</organism>
<dbReference type="EMBL" id="JAKUDN010000002">
    <property type="protein sequence ID" value="MCP8352490.1"/>
    <property type="molecule type" value="Genomic_DNA"/>
</dbReference>
<dbReference type="InterPro" id="IPR020934">
    <property type="entry name" value="Ribosomal_uS19_CS"/>
</dbReference>
<keyword evidence="2 7" id="KW-0699">rRNA-binding</keyword>
<evidence type="ECO:0000313" key="9">
    <source>
        <dbReference type="EMBL" id="MCP8352490.1"/>
    </source>
</evidence>
<dbReference type="PANTHER" id="PTHR11880">
    <property type="entry name" value="RIBOSOMAL PROTEIN S19P FAMILY MEMBER"/>
    <property type="match status" value="1"/>
</dbReference>
<evidence type="ECO:0000256" key="2">
    <source>
        <dbReference type="ARBA" id="ARBA00022730"/>
    </source>
</evidence>
<dbReference type="InterPro" id="IPR005732">
    <property type="entry name" value="Ribosomal_uS19_bac-type"/>
</dbReference>
<evidence type="ECO:0000256" key="4">
    <source>
        <dbReference type="ARBA" id="ARBA00022980"/>
    </source>
</evidence>
<gene>
    <name evidence="7 9" type="primary">rpsS</name>
    <name evidence="9" type="ORF">MKS91_04230</name>
</gene>
<dbReference type="SUPFAM" id="SSF54570">
    <property type="entry name" value="Ribosomal protein S19"/>
    <property type="match status" value="1"/>
</dbReference>
<dbReference type="PANTHER" id="PTHR11880:SF8">
    <property type="entry name" value="SMALL RIBOSOMAL SUBUNIT PROTEIN US19M"/>
    <property type="match status" value="1"/>
</dbReference>
<dbReference type="NCBIfam" id="TIGR01050">
    <property type="entry name" value="rpsS_bact"/>
    <property type="match status" value="1"/>
</dbReference>
<evidence type="ECO:0000256" key="8">
    <source>
        <dbReference type="RuleBase" id="RU003485"/>
    </source>
</evidence>
<keyword evidence="4 7" id="KW-0689">Ribosomal protein</keyword>
<dbReference type="PROSITE" id="PS00323">
    <property type="entry name" value="RIBOSOMAL_S19"/>
    <property type="match status" value="1"/>
</dbReference>
<keyword evidence="5 7" id="KW-0687">Ribonucleoprotein</keyword>
<comment type="caution">
    <text evidence="9">The sequence shown here is derived from an EMBL/GenBank/DDBJ whole genome shotgun (WGS) entry which is preliminary data.</text>
</comment>
<sequence length="88" mass="9974">MARSLRKGPYIDPSLFKKVLAQVEGQSKGVIKTWSRSSTILPMMEGLTFDVHNGKEFIRVFVIMEMIGHKLGEFAATRKPPRHSDKKS</sequence>
<keyword evidence="10" id="KW-1185">Reference proteome</keyword>
<dbReference type="InterPro" id="IPR023575">
    <property type="entry name" value="Ribosomal_uS19_SF"/>
</dbReference>
<evidence type="ECO:0000313" key="10">
    <source>
        <dbReference type="Proteomes" id="UP001320768"/>
    </source>
</evidence>
<dbReference type="PRINTS" id="PR00975">
    <property type="entry name" value="RIBOSOMALS19"/>
</dbReference>
<evidence type="ECO:0000256" key="1">
    <source>
        <dbReference type="ARBA" id="ARBA00007345"/>
    </source>
</evidence>
<reference evidence="9 10" key="1">
    <citation type="journal article" date="2022" name="Nat. Microbiol.">
        <title>The microbiome of a bacterivorous marine choanoflagellate contains a resource-demanding obligate bacterial associate.</title>
        <authorList>
            <person name="Needham D.M."/>
            <person name="Poirier C."/>
            <person name="Bachy C."/>
            <person name="George E.E."/>
            <person name="Wilken S."/>
            <person name="Yung C.C.M."/>
            <person name="Limardo A.J."/>
            <person name="Morando M."/>
            <person name="Sudek L."/>
            <person name="Malmstrom R.R."/>
            <person name="Keeling P.J."/>
            <person name="Santoro A.E."/>
            <person name="Worden A.Z."/>
        </authorList>
    </citation>
    <scope>NUCLEOTIDE SEQUENCE [LARGE SCALE GENOMIC DNA]</scope>
    <source>
        <strain evidence="9 10">Comchoano-2</strain>
    </source>
</reference>
<dbReference type="PIRSF" id="PIRSF002144">
    <property type="entry name" value="Ribosomal_S19"/>
    <property type="match status" value="1"/>
</dbReference>